<dbReference type="InterPro" id="IPR038765">
    <property type="entry name" value="Papain-like_cys_pep_sf"/>
</dbReference>
<dbReference type="Pfam" id="PF00877">
    <property type="entry name" value="NLPC_P60"/>
    <property type="match status" value="1"/>
</dbReference>
<keyword evidence="8" id="KW-1185">Reference proteome</keyword>
<gene>
    <name evidence="7" type="ORF">SAMN05421748_11948</name>
</gene>
<feature type="region of interest" description="Disordered" evidence="5">
    <location>
        <begin position="47"/>
        <end position="68"/>
    </location>
</feature>
<protein>
    <submittedName>
        <fullName evidence="7">Cell wall-associated hydrolase, NlpC family</fullName>
    </submittedName>
</protein>
<dbReference type="GO" id="GO:0006508">
    <property type="term" value="P:proteolysis"/>
    <property type="evidence" value="ECO:0007669"/>
    <property type="project" value="UniProtKB-KW"/>
</dbReference>
<dbReference type="EMBL" id="OBDY01000019">
    <property type="protein sequence ID" value="SNY58257.1"/>
    <property type="molecule type" value="Genomic_DNA"/>
</dbReference>
<dbReference type="AlphaFoldDB" id="A0A285JEK5"/>
<feature type="compositionally biased region" description="Basic and acidic residues" evidence="5">
    <location>
        <begin position="53"/>
        <end position="68"/>
    </location>
</feature>
<evidence type="ECO:0000313" key="8">
    <source>
        <dbReference type="Proteomes" id="UP000219612"/>
    </source>
</evidence>
<keyword evidence="4" id="KW-0788">Thiol protease</keyword>
<evidence type="ECO:0000256" key="5">
    <source>
        <dbReference type="SAM" id="MobiDB-lite"/>
    </source>
</evidence>
<evidence type="ECO:0000256" key="1">
    <source>
        <dbReference type="ARBA" id="ARBA00007074"/>
    </source>
</evidence>
<comment type="similarity">
    <text evidence="1">Belongs to the peptidase C40 family.</text>
</comment>
<name>A0A285JEK5_9ACTN</name>
<organism evidence="7 8">
    <name type="scientific">Paractinoplanes atraurantiacus</name>
    <dbReference type="NCBI Taxonomy" id="1036182"/>
    <lineage>
        <taxon>Bacteria</taxon>
        <taxon>Bacillati</taxon>
        <taxon>Actinomycetota</taxon>
        <taxon>Actinomycetes</taxon>
        <taxon>Micromonosporales</taxon>
        <taxon>Micromonosporaceae</taxon>
        <taxon>Paractinoplanes</taxon>
    </lineage>
</organism>
<keyword evidence="3 7" id="KW-0378">Hydrolase</keyword>
<dbReference type="InterPro" id="IPR000064">
    <property type="entry name" value="NLP_P60_dom"/>
</dbReference>
<evidence type="ECO:0000259" key="6">
    <source>
        <dbReference type="PROSITE" id="PS51935"/>
    </source>
</evidence>
<dbReference type="Gene3D" id="3.90.1720.10">
    <property type="entry name" value="endopeptidase domain like (from Nostoc punctiforme)"/>
    <property type="match status" value="1"/>
</dbReference>
<reference evidence="7 8" key="1">
    <citation type="submission" date="2017-09" db="EMBL/GenBank/DDBJ databases">
        <authorList>
            <person name="Ehlers B."/>
            <person name="Leendertz F.H."/>
        </authorList>
    </citation>
    <scope>NUCLEOTIDE SEQUENCE [LARGE SCALE GENOMIC DNA]</scope>
    <source>
        <strain evidence="7 8">CGMCC 4.6857</strain>
    </source>
</reference>
<dbReference type="GO" id="GO:0008234">
    <property type="term" value="F:cysteine-type peptidase activity"/>
    <property type="evidence" value="ECO:0007669"/>
    <property type="project" value="UniProtKB-KW"/>
</dbReference>
<dbReference type="SUPFAM" id="SSF54001">
    <property type="entry name" value="Cysteine proteinases"/>
    <property type="match status" value="1"/>
</dbReference>
<evidence type="ECO:0000256" key="3">
    <source>
        <dbReference type="ARBA" id="ARBA00022801"/>
    </source>
</evidence>
<evidence type="ECO:0000256" key="4">
    <source>
        <dbReference type="ARBA" id="ARBA00022807"/>
    </source>
</evidence>
<sequence>MTAGALALAVISPALDPAEHVAEAAPPAEHAGSDQTAAAFAETEAARVAASERASRTHERRTAGERRLAAAPLALHTLAGGTPLPEMSPEAYEEVRHEAVRTAVALTVADEREALRGPAAEAAAEAREVLREGTHPLREGPQLLREDLGMLGEGPRLLGVGEGPGMPRGGRQLLSAGGPAPLQMVPQALAGMAKALPVAAREVAMREVAMRQAAVRKAALRVLAARKAAVKAAARAERAERMARAKARERAHKRAVRMRAVTRAVITRHTTARRAPRVVPLGGGMTAVIAFARSQVGKRYVHGGTGPFGFDCSGFTKRAYALAGIHLPHSSGAQAARARSISTGEARPGDLVVGPGHVGIYMGRGMMIDAGNSRTGVVYRKLYSGLHVERLK</sequence>
<dbReference type="PANTHER" id="PTHR47053">
    <property type="entry name" value="MUREIN DD-ENDOPEPTIDASE MEPH-RELATED"/>
    <property type="match status" value="1"/>
</dbReference>
<accession>A0A285JEK5</accession>
<dbReference type="Proteomes" id="UP000219612">
    <property type="component" value="Unassembled WGS sequence"/>
</dbReference>
<feature type="domain" description="NlpC/P60" evidence="6">
    <location>
        <begin position="282"/>
        <end position="392"/>
    </location>
</feature>
<keyword evidence="2" id="KW-0645">Protease</keyword>
<evidence type="ECO:0000313" key="7">
    <source>
        <dbReference type="EMBL" id="SNY58257.1"/>
    </source>
</evidence>
<evidence type="ECO:0000256" key="2">
    <source>
        <dbReference type="ARBA" id="ARBA00022670"/>
    </source>
</evidence>
<dbReference type="PROSITE" id="PS51935">
    <property type="entry name" value="NLPC_P60"/>
    <property type="match status" value="1"/>
</dbReference>
<dbReference type="InterPro" id="IPR051202">
    <property type="entry name" value="Peptidase_C40"/>
</dbReference>
<dbReference type="PANTHER" id="PTHR47053:SF1">
    <property type="entry name" value="MUREIN DD-ENDOPEPTIDASE MEPH-RELATED"/>
    <property type="match status" value="1"/>
</dbReference>
<proteinExistence type="inferred from homology"/>